<dbReference type="PANTHER" id="PTHR10655">
    <property type="entry name" value="LYSOPHOSPHOLIPASE-RELATED"/>
    <property type="match status" value="1"/>
</dbReference>
<dbReference type="Gene3D" id="3.40.50.1820">
    <property type="entry name" value="alpha/beta hydrolase"/>
    <property type="match status" value="1"/>
</dbReference>
<dbReference type="AlphaFoldDB" id="H8L292"/>
<feature type="domain" description="Phospholipase/carboxylesterase/thioesterase" evidence="3">
    <location>
        <begin position="15"/>
        <end position="211"/>
    </location>
</feature>
<protein>
    <submittedName>
        <fullName evidence="4">Putative esterase</fullName>
    </submittedName>
</protein>
<dbReference type="OrthoDB" id="9801763at2"/>
<dbReference type="InterPro" id="IPR029058">
    <property type="entry name" value="AB_hydrolase_fold"/>
</dbReference>
<evidence type="ECO:0000256" key="1">
    <source>
        <dbReference type="ARBA" id="ARBA00006499"/>
    </source>
</evidence>
<comment type="similarity">
    <text evidence="1">Belongs to the AB hydrolase superfamily. AB hydrolase 2 family.</text>
</comment>
<evidence type="ECO:0000256" key="2">
    <source>
        <dbReference type="ARBA" id="ARBA00022801"/>
    </source>
</evidence>
<dbReference type="InterPro" id="IPR050565">
    <property type="entry name" value="LYPA1-2/EST-like"/>
</dbReference>
<dbReference type="PANTHER" id="PTHR10655:SF17">
    <property type="entry name" value="LYSOPHOSPHOLIPASE-LIKE PROTEIN 1"/>
    <property type="match status" value="1"/>
</dbReference>
<dbReference type="Proteomes" id="UP000005234">
    <property type="component" value="Chromosome"/>
</dbReference>
<evidence type="ECO:0000313" key="5">
    <source>
        <dbReference type="Proteomes" id="UP000005234"/>
    </source>
</evidence>
<dbReference type="STRING" id="767434.Fraau_3278"/>
<keyword evidence="5" id="KW-1185">Reference proteome</keyword>
<dbReference type="InterPro" id="IPR003140">
    <property type="entry name" value="PLipase/COase/thioEstase"/>
</dbReference>
<dbReference type="GO" id="GO:0016787">
    <property type="term" value="F:hydrolase activity"/>
    <property type="evidence" value="ECO:0007669"/>
    <property type="project" value="UniProtKB-KW"/>
</dbReference>
<dbReference type="KEGG" id="fau:Fraau_3278"/>
<sequence>MSPETLHFIERPAIGQAHGLLLLLHGVGANPHGLEGLAREQDPGLHVILPAGPLTFGPGAYGWFQVQFTPQGPVIQPEQAEASRQLLIRFITEQQQRLGLEPAQTVIAGFSQGGILSASVGLTSPDSVAGFAILSGRILPEIEDLIPADVGQRLRSALILHGHHDSKLPYSLAERSEQRLKHHQVRHVVHGYPADHELTAGMRADFRHWLEQTLPA</sequence>
<accession>H8L292</accession>
<dbReference type="RefSeq" id="WP_014404603.1">
    <property type="nucleotide sequence ID" value="NC_017033.1"/>
</dbReference>
<proteinExistence type="inferred from homology"/>
<evidence type="ECO:0000313" key="4">
    <source>
        <dbReference type="EMBL" id="AFC87601.1"/>
    </source>
</evidence>
<dbReference type="Pfam" id="PF02230">
    <property type="entry name" value="Abhydrolase_2"/>
    <property type="match status" value="1"/>
</dbReference>
<dbReference type="eggNOG" id="COG0400">
    <property type="taxonomic scope" value="Bacteria"/>
</dbReference>
<reference evidence="4" key="1">
    <citation type="submission" date="2012-02" db="EMBL/GenBank/DDBJ databases">
        <title>The complete genome of Frateuria aurantia DSM 6220.</title>
        <authorList>
            <consortium name="US DOE Joint Genome Institute (JGI-PGF)"/>
            <person name="Lucas S."/>
            <person name="Copeland A."/>
            <person name="Lapidus A."/>
            <person name="Glavina del Rio T."/>
            <person name="Dalin E."/>
            <person name="Tice H."/>
            <person name="Bruce D."/>
            <person name="Goodwin L."/>
            <person name="Pitluck S."/>
            <person name="Peters L."/>
            <person name="Ovchinnikova G."/>
            <person name="Teshima H."/>
            <person name="Kyrpides N."/>
            <person name="Mavromatis K."/>
            <person name="Ivanova N."/>
            <person name="Brettin T."/>
            <person name="Detter J.C."/>
            <person name="Han C."/>
            <person name="Larimer F."/>
            <person name="Land M."/>
            <person name="Hauser L."/>
            <person name="Markowitz V."/>
            <person name="Cheng J.-F."/>
            <person name="Hugenholtz P."/>
            <person name="Woyke T."/>
            <person name="Wu D."/>
            <person name="Brambilla E."/>
            <person name="Klenk H.-P."/>
            <person name="Eisen J.A."/>
        </authorList>
    </citation>
    <scope>NUCLEOTIDE SEQUENCE</scope>
    <source>
        <strain evidence="4">DSM 6220</strain>
    </source>
</reference>
<keyword evidence="2" id="KW-0378">Hydrolase</keyword>
<dbReference type="EMBL" id="CP003350">
    <property type="protein sequence ID" value="AFC87601.1"/>
    <property type="molecule type" value="Genomic_DNA"/>
</dbReference>
<gene>
    <name evidence="4" type="ordered locus">Fraau_3278</name>
</gene>
<evidence type="ECO:0000259" key="3">
    <source>
        <dbReference type="Pfam" id="PF02230"/>
    </source>
</evidence>
<organism evidence="4 5">
    <name type="scientific">Frateuria aurantia (strain ATCC 33424 / DSM 6220 / KCTC 2777 / LMG 1558 / NBRC 3245 / NCIMB 13370)</name>
    <name type="common">Acetobacter aurantius</name>
    <dbReference type="NCBI Taxonomy" id="767434"/>
    <lineage>
        <taxon>Bacteria</taxon>
        <taxon>Pseudomonadati</taxon>
        <taxon>Pseudomonadota</taxon>
        <taxon>Gammaproteobacteria</taxon>
        <taxon>Lysobacterales</taxon>
        <taxon>Rhodanobacteraceae</taxon>
        <taxon>Frateuria</taxon>
    </lineage>
</organism>
<name>H8L292_FRAAD</name>
<dbReference type="HOGENOM" id="CLU_049413_5_3_6"/>
<dbReference type="SUPFAM" id="SSF53474">
    <property type="entry name" value="alpha/beta-Hydrolases"/>
    <property type="match status" value="1"/>
</dbReference>